<dbReference type="EC" id="2.7.13.3" evidence="3"/>
<dbReference type="InterPro" id="IPR036890">
    <property type="entry name" value="HATPase_C_sf"/>
</dbReference>
<evidence type="ECO:0000313" key="13">
    <source>
        <dbReference type="Proteomes" id="UP000704762"/>
    </source>
</evidence>
<dbReference type="Gene3D" id="3.30.450.20">
    <property type="entry name" value="PAS domain"/>
    <property type="match status" value="1"/>
</dbReference>
<evidence type="ECO:0000256" key="2">
    <source>
        <dbReference type="ARBA" id="ARBA00004236"/>
    </source>
</evidence>
<dbReference type="SMART" id="SM00091">
    <property type="entry name" value="PAS"/>
    <property type="match status" value="1"/>
</dbReference>
<dbReference type="EMBL" id="JAFBCF010000001">
    <property type="protein sequence ID" value="MBM7797565.1"/>
    <property type="molecule type" value="Genomic_DNA"/>
</dbReference>
<dbReference type="PROSITE" id="PS50112">
    <property type="entry name" value="PAS"/>
    <property type="match status" value="1"/>
</dbReference>
<evidence type="ECO:0000256" key="6">
    <source>
        <dbReference type="ARBA" id="ARBA00022777"/>
    </source>
</evidence>
<comment type="subcellular location">
    <subcellularLocation>
        <location evidence="2">Cell membrane</location>
    </subcellularLocation>
</comment>
<dbReference type="Pfam" id="PF02518">
    <property type="entry name" value="HATPase_c"/>
    <property type="match status" value="1"/>
</dbReference>
<evidence type="ECO:0000256" key="7">
    <source>
        <dbReference type="ARBA" id="ARBA00023012"/>
    </source>
</evidence>
<name>A0ABS2REY0_9ACTN</name>
<dbReference type="Gene3D" id="3.30.565.10">
    <property type="entry name" value="Histidine kinase-like ATPase, C-terminal domain"/>
    <property type="match status" value="1"/>
</dbReference>
<dbReference type="PROSITE" id="PS50109">
    <property type="entry name" value="HIS_KIN"/>
    <property type="match status" value="1"/>
</dbReference>
<keyword evidence="8" id="KW-1133">Transmembrane helix</keyword>
<dbReference type="Pfam" id="PF00512">
    <property type="entry name" value="HisKA"/>
    <property type="match status" value="1"/>
</dbReference>
<feature type="domain" description="PAS" evidence="10">
    <location>
        <begin position="334"/>
        <end position="372"/>
    </location>
</feature>
<feature type="transmembrane region" description="Helical" evidence="8">
    <location>
        <begin position="218"/>
        <end position="237"/>
    </location>
</feature>
<dbReference type="PROSITE" id="PS50113">
    <property type="entry name" value="PAC"/>
    <property type="match status" value="1"/>
</dbReference>
<keyword evidence="4" id="KW-0597">Phosphoprotein</keyword>
<feature type="domain" description="Histidine kinase" evidence="9">
    <location>
        <begin position="458"/>
        <end position="675"/>
    </location>
</feature>
<feature type="transmembrane region" description="Helical" evidence="8">
    <location>
        <begin position="89"/>
        <end position="107"/>
    </location>
</feature>
<dbReference type="Proteomes" id="UP000704762">
    <property type="component" value="Unassembled WGS sequence"/>
</dbReference>
<feature type="transmembrane region" description="Helical" evidence="8">
    <location>
        <begin position="153"/>
        <end position="174"/>
    </location>
</feature>
<feature type="domain" description="PAC" evidence="11">
    <location>
        <begin position="403"/>
        <end position="454"/>
    </location>
</feature>
<dbReference type="NCBIfam" id="TIGR00229">
    <property type="entry name" value="sensory_box"/>
    <property type="match status" value="1"/>
</dbReference>
<evidence type="ECO:0000259" key="11">
    <source>
        <dbReference type="PROSITE" id="PS50113"/>
    </source>
</evidence>
<comment type="catalytic activity">
    <reaction evidence="1">
        <text>ATP + protein L-histidine = ADP + protein N-phospho-L-histidine.</text>
        <dbReference type="EC" id="2.7.13.3"/>
    </reaction>
</comment>
<keyword evidence="6" id="KW-0418">Kinase</keyword>
<accession>A0ABS2REY0</accession>
<dbReference type="CDD" id="cd00082">
    <property type="entry name" value="HisKA"/>
    <property type="match status" value="1"/>
</dbReference>
<dbReference type="RefSeq" id="WP_204916230.1">
    <property type="nucleotide sequence ID" value="NZ_BAAAQP010000011.1"/>
</dbReference>
<comment type="caution">
    <text evidence="12">The sequence shown here is derived from an EMBL/GenBank/DDBJ whole genome shotgun (WGS) entry which is preliminary data.</text>
</comment>
<feature type="transmembrane region" description="Helical" evidence="8">
    <location>
        <begin position="119"/>
        <end position="141"/>
    </location>
</feature>
<evidence type="ECO:0000259" key="10">
    <source>
        <dbReference type="PROSITE" id="PS50112"/>
    </source>
</evidence>
<keyword evidence="8" id="KW-0812">Transmembrane</keyword>
<dbReference type="PRINTS" id="PR00344">
    <property type="entry name" value="BCTRLSENSOR"/>
</dbReference>
<keyword evidence="7" id="KW-0902">Two-component regulatory system</keyword>
<protein>
    <recommendedName>
        <fullName evidence="3">histidine kinase</fullName>
        <ecNumber evidence="3">2.7.13.3</ecNumber>
    </recommendedName>
</protein>
<feature type="transmembrane region" description="Helical" evidence="8">
    <location>
        <begin position="281"/>
        <end position="302"/>
    </location>
</feature>
<dbReference type="Pfam" id="PF00989">
    <property type="entry name" value="PAS"/>
    <property type="match status" value="1"/>
</dbReference>
<dbReference type="SMART" id="SM00387">
    <property type="entry name" value="HATPase_c"/>
    <property type="match status" value="1"/>
</dbReference>
<dbReference type="InterPro" id="IPR004358">
    <property type="entry name" value="Sig_transdc_His_kin-like_C"/>
</dbReference>
<dbReference type="SUPFAM" id="SSF47384">
    <property type="entry name" value="Homodimeric domain of signal transducing histidine kinase"/>
    <property type="match status" value="1"/>
</dbReference>
<dbReference type="InterPro" id="IPR005467">
    <property type="entry name" value="His_kinase_dom"/>
</dbReference>
<feature type="transmembrane region" description="Helical" evidence="8">
    <location>
        <begin position="181"/>
        <end position="203"/>
    </location>
</feature>
<dbReference type="InterPro" id="IPR003661">
    <property type="entry name" value="HisK_dim/P_dom"/>
</dbReference>
<dbReference type="SUPFAM" id="SSF55874">
    <property type="entry name" value="ATPase domain of HSP90 chaperone/DNA topoisomerase II/histidine kinase"/>
    <property type="match status" value="1"/>
</dbReference>
<evidence type="ECO:0000256" key="1">
    <source>
        <dbReference type="ARBA" id="ARBA00000085"/>
    </source>
</evidence>
<dbReference type="InterPro" id="IPR050736">
    <property type="entry name" value="Sensor_HK_Regulatory"/>
</dbReference>
<dbReference type="InterPro" id="IPR000700">
    <property type="entry name" value="PAS-assoc_C"/>
</dbReference>
<reference evidence="12 13" key="1">
    <citation type="submission" date="2021-01" db="EMBL/GenBank/DDBJ databases">
        <title>Sequencing the genomes of 1000 actinobacteria strains.</title>
        <authorList>
            <person name="Klenk H.-P."/>
        </authorList>
    </citation>
    <scope>NUCLEOTIDE SEQUENCE [LARGE SCALE GENOMIC DNA]</scope>
    <source>
        <strain evidence="12 13">DSM 18662</strain>
    </source>
</reference>
<keyword evidence="5" id="KW-0808">Transferase</keyword>
<sequence>MVAAVLAVLFLPAVLSARSRAMVSDITLIPLATAVALSCAWRARHAPPRARQAWWLLAVSGLMFALAEICWFILHHLIAVSSDPSLADVLYLGALVPAAAALVVFPVPRHTGSERIPTLLGGLVVGGAALFISRALALTVIVPAASGSWLQQAVYLAYPIADVVLAALALIVLVRAGSRSLLHLGLLVAGFISYAAADTSYAYQSALDTYVAGSPLDLGWAVAYVLFTLAALAPTASRELPEDAPAGDARYTAFSSLVVYVPLLAAVLVATARPSPIVDPVLIVTGPAILVVFGVRQALLAAENSRLRRHRERQVEQLQLRSTELRRLALQNQRIIQSVVDGVFGVDADGRITFVNARACEMLGREQSTLLGASEDQVVAASAADGSAGNPLRTALLTGAVSVSAGARFLRPDGTTFPVELAVGPVVEGETITGAVVVFRDVSARRAVEKMKNEFVSVVSHELRTPLTSIRGALGLMAGGMGGPLNERGQRMVSLALESSERLTRLIEDMLDLERMESGTLALSVESCDVAQLLETAQAEVRALAAEHQVTVETTEAAGSVQADPDRVVQTLTNLLSNAIKFSPAGGKVRLAATPIGTMVEFAVRDQGRGVPPSKVDRIFERFEQVDSSDSRDLGGTGLGLTISRDIVRLHGGTIWVESELGHGSTFRFTLPISAPEPVPAPVEASPRR</sequence>
<dbReference type="InterPro" id="IPR013767">
    <property type="entry name" value="PAS_fold"/>
</dbReference>
<evidence type="ECO:0000256" key="4">
    <source>
        <dbReference type="ARBA" id="ARBA00022553"/>
    </source>
</evidence>
<dbReference type="CDD" id="cd16922">
    <property type="entry name" value="HATPase_EvgS-ArcB-TorS-like"/>
    <property type="match status" value="1"/>
</dbReference>
<dbReference type="InterPro" id="IPR003594">
    <property type="entry name" value="HATPase_dom"/>
</dbReference>
<dbReference type="Gene3D" id="1.10.287.130">
    <property type="match status" value="1"/>
</dbReference>
<dbReference type="InterPro" id="IPR035965">
    <property type="entry name" value="PAS-like_dom_sf"/>
</dbReference>
<evidence type="ECO:0000259" key="9">
    <source>
        <dbReference type="PROSITE" id="PS50109"/>
    </source>
</evidence>
<proteinExistence type="predicted"/>
<organism evidence="12 13">
    <name type="scientific">Microlunatus panaciterrae</name>
    <dbReference type="NCBI Taxonomy" id="400768"/>
    <lineage>
        <taxon>Bacteria</taxon>
        <taxon>Bacillati</taxon>
        <taxon>Actinomycetota</taxon>
        <taxon>Actinomycetes</taxon>
        <taxon>Propionibacteriales</taxon>
        <taxon>Propionibacteriaceae</taxon>
        <taxon>Microlunatus</taxon>
    </lineage>
</organism>
<dbReference type="InterPro" id="IPR000014">
    <property type="entry name" value="PAS"/>
</dbReference>
<keyword evidence="8" id="KW-0472">Membrane</keyword>
<dbReference type="SUPFAM" id="SSF55785">
    <property type="entry name" value="PYP-like sensor domain (PAS domain)"/>
    <property type="match status" value="1"/>
</dbReference>
<dbReference type="PANTHER" id="PTHR43711">
    <property type="entry name" value="TWO-COMPONENT HISTIDINE KINASE"/>
    <property type="match status" value="1"/>
</dbReference>
<evidence type="ECO:0000313" key="12">
    <source>
        <dbReference type="EMBL" id="MBM7797565.1"/>
    </source>
</evidence>
<evidence type="ECO:0000256" key="3">
    <source>
        <dbReference type="ARBA" id="ARBA00012438"/>
    </source>
</evidence>
<gene>
    <name evidence="12" type="ORF">JOE57_000486</name>
</gene>
<keyword evidence="13" id="KW-1185">Reference proteome</keyword>
<feature type="transmembrane region" description="Helical" evidence="8">
    <location>
        <begin position="55"/>
        <end position="77"/>
    </location>
</feature>
<feature type="transmembrane region" description="Helical" evidence="8">
    <location>
        <begin position="26"/>
        <end position="43"/>
    </location>
</feature>
<dbReference type="PANTHER" id="PTHR43711:SF1">
    <property type="entry name" value="HISTIDINE KINASE 1"/>
    <property type="match status" value="1"/>
</dbReference>
<dbReference type="SMART" id="SM00388">
    <property type="entry name" value="HisKA"/>
    <property type="match status" value="1"/>
</dbReference>
<evidence type="ECO:0000256" key="8">
    <source>
        <dbReference type="SAM" id="Phobius"/>
    </source>
</evidence>
<feature type="transmembrane region" description="Helical" evidence="8">
    <location>
        <begin position="249"/>
        <end position="269"/>
    </location>
</feature>
<dbReference type="CDD" id="cd00130">
    <property type="entry name" value="PAS"/>
    <property type="match status" value="1"/>
</dbReference>
<dbReference type="InterPro" id="IPR036097">
    <property type="entry name" value="HisK_dim/P_sf"/>
</dbReference>
<evidence type="ECO:0000256" key="5">
    <source>
        <dbReference type="ARBA" id="ARBA00022679"/>
    </source>
</evidence>